<dbReference type="RefSeq" id="WP_284340122.1">
    <property type="nucleotide sequence ID" value="NZ_BSNS01000009.1"/>
</dbReference>
<evidence type="ECO:0000259" key="1">
    <source>
        <dbReference type="Pfam" id="PF04480"/>
    </source>
</evidence>
<name>A0ABQ5W3M6_9HYPH</name>
<dbReference type="EMBL" id="BSNS01000009">
    <property type="protein sequence ID" value="GLQ54669.1"/>
    <property type="molecule type" value="Genomic_DNA"/>
</dbReference>
<reference evidence="3" key="1">
    <citation type="journal article" date="2019" name="Int. J. Syst. Evol. Microbiol.">
        <title>The Global Catalogue of Microorganisms (GCM) 10K type strain sequencing project: providing services to taxonomists for standard genome sequencing and annotation.</title>
        <authorList>
            <consortium name="The Broad Institute Genomics Platform"/>
            <consortium name="The Broad Institute Genome Sequencing Center for Infectious Disease"/>
            <person name="Wu L."/>
            <person name="Ma J."/>
        </authorList>
    </citation>
    <scope>NUCLEOTIDE SEQUENCE [LARGE SCALE GENOMIC DNA]</scope>
    <source>
        <strain evidence="3">NBRC 112416</strain>
    </source>
</reference>
<comment type="caution">
    <text evidence="2">The sequence shown here is derived from an EMBL/GenBank/DDBJ whole genome shotgun (WGS) entry which is preliminary data.</text>
</comment>
<keyword evidence="3" id="KW-1185">Reference proteome</keyword>
<evidence type="ECO:0000313" key="3">
    <source>
        <dbReference type="Proteomes" id="UP001156691"/>
    </source>
</evidence>
<dbReference type="InterPro" id="IPR047216">
    <property type="entry name" value="Endonuclease_DUF559_bact"/>
</dbReference>
<dbReference type="InterPro" id="IPR011335">
    <property type="entry name" value="Restrct_endonuc-II-like"/>
</dbReference>
<gene>
    <name evidence="2" type="primary">ycjD</name>
    <name evidence="2" type="ORF">GCM10010862_19280</name>
</gene>
<dbReference type="Gene3D" id="3.40.960.10">
    <property type="entry name" value="VSR Endonuclease"/>
    <property type="match status" value="1"/>
</dbReference>
<dbReference type="PANTHER" id="PTHR38590:SF1">
    <property type="entry name" value="BLL0828 PROTEIN"/>
    <property type="match status" value="1"/>
</dbReference>
<dbReference type="PANTHER" id="PTHR38590">
    <property type="entry name" value="BLL0828 PROTEIN"/>
    <property type="match status" value="1"/>
</dbReference>
<proteinExistence type="predicted"/>
<dbReference type="CDD" id="cd01038">
    <property type="entry name" value="Endonuclease_DUF559"/>
    <property type="match status" value="1"/>
</dbReference>
<feature type="domain" description="DUF559" evidence="1">
    <location>
        <begin position="10"/>
        <end position="114"/>
    </location>
</feature>
<protein>
    <recommendedName>
        <fullName evidence="1">DUF559 domain-containing protein</fullName>
    </recommendedName>
</protein>
<accession>A0ABQ5W3M6</accession>
<dbReference type="Proteomes" id="UP001156691">
    <property type="component" value="Unassembled WGS sequence"/>
</dbReference>
<evidence type="ECO:0000313" key="2">
    <source>
        <dbReference type="EMBL" id="GLQ54669.1"/>
    </source>
</evidence>
<dbReference type="Pfam" id="PF04480">
    <property type="entry name" value="DUF559"/>
    <property type="match status" value="1"/>
</dbReference>
<organism evidence="2 3">
    <name type="scientific">Devosia nitrariae</name>
    <dbReference type="NCBI Taxonomy" id="2071872"/>
    <lineage>
        <taxon>Bacteria</taxon>
        <taxon>Pseudomonadati</taxon>
        <taxon>Pseudomonadota</taxon>
        <taxon>Alphaproteobacteria</taxon>
        <taxon>Hyphomicrobiales</taxon>
        <taxon>Devosiaceae</taxon>
        <taxon>Devosia</taxon>
    </lineage>
</organism>
<dbReference type="InterPro" id="IPR007569">
    <property type="entry name" value="DUF559"/>
</dbReference>
<sequence length="144" mass="16413">MTTLKTKFAARNAKTLRTNSSDAERKLWSKLRNRQLAGCKFVRQLPVGRFIADFACRERDLIIELDGGQHDENAVADARRTAILEQYGYAVIRFWNTEVLTNIDGVLYVIRDHLEKAPSPELRFAKTDLFPKGRDEGATEGMEP</sequence>
<dbReference type="SUPFAM" id="SSF52980">
    <property type="entry name" value="Restriction endonuclease-like"/>
    <property type="match status" value="1"/>
</dbReference>